<organism evidence="4 5">
    <name type="scientific">Fluviicoccus keumensis</name>
    <dbReference type="NCBI Taxonomy" id="1435465"/>
    <lineage>
        <taxon>Bacteria</taxon>
        <taxon>Pseudomonadati</taxon>
        <taxon>Pseudomonadota</taxon>
        <taxon>Gammaproteobacteria</taxon>
        <taxon>Moraxellales</taxon>
        <taxon>Moraxellaceae</taxon>
        <taxon>Fluviicoccus</taxon>
    </lineage>
</organism>
<proteinExistence type="predicted"/>
<evidence type="ECO:0000313" key="4">
    <source>
        <dbReference type="EMBL" id="RZU46782.1"/>
    </source>
</evidence>
<evidence type="ECO:0000256" key="1">
    <source>
        <dbReference type="ARBA" id="ARBA00023125"/>
    </source>
</evidence>
<dbReference type="PRINTS" id="PR00455">
    <property type="entry name" value="HTHTETR"/>
</dbReference>
<dbReference type="Proteomes" id="UP000292423">
    <property type="component" value="Unassembled WGS sequence"/>
</dbReference>
<gene>
    <name evidence="4" type="ORF">EV700_1164</name>
</gene>
<comment type="caution">
    <text evidence="4">The sequence shown here is derived from an EMBL/GenBank/DDBJ whole genome shotgun (WGS) entry which is preliminary data.</text>
</comment>
<dbReference type="EMBL" id="SHKX01000011">
    <property type="protein sequence ID" value="RZU46782.1"/>
    <property type="molecule type" value="Genomic_DNA"/>
</dbReference>
<dbReference type="InterPro" id="IPR050624">
    <property type="entry name" value="HTH-type_Tx_Regulator"/>
</dbReference>
<feature type="domain" description="HTH tetR-type" evidence="3">
    <location>
        <begin position="1"/>
        <end position="61"/>
    </location>
</feature>
<dbReference type="GO" id="GO:0003677">
    <property type="term" value="F:DNA binding"/>
    <property type="evidence" value="ECO:0007669"/>
    <property type="project" value="UniProtKB-UniRule"/>
</dbReference>
<evidence type="ECO:0000313" key="5">
    <source>
        <dbReference type="Proteomes" id="UP000292423"/>
    </source>
</evidence>
<dbReference type="OrthoDB" id="8770705at2"/>
<dbReference type="Gene3D" id="1.10.357.10">
    <property type="entry name" value="Tetracycline Repressor, domain 2"/>
    <property type="match status" value="1"/>
</dbReference>
<evidence type="ECO:0000256" key="2">
    <source>
        <dbReference type="PROSITE-ProRule" id="PRU00335"/>
    </source>
</evidence>
<feature type="DNA-binding region" description="H-T-H motif" evidence="2">
    <location>
        <begin position="24"/>
        <end position="43"/>
    </location>
</feature>
<dbReference type="Pfam" id="PF13972">
    <property type="entry name" value="TetR"/>
    <property type="match status" value="1"/>
</dbReference>
<dbReference type="PANTHER" id="PTHR43479:SF12">
    <property type="entry name" value="TRANSCRIPTIONAL REGULATORY PROTEIN"/>
    <property type="match status" value="1"/>
</dbReference>
<dbReference type="InterPro" id="IPR001647">
    <property type="entry name" value="HTH_TetR"/>
</dbReference>
<dbReference type="AlphaFoldDB" id="A0A4Q7Z8D3"/>
<keyword evidence="5" id="KW-1185">Reference proteome</keyword>
<dbReference type="PANTHER" id="PTHR43479">
    <property type="entry name" value="ACREF/ENVCD OPERON REPRESSOR-RELATED"/>
    <property type="match status" value="1"/>
</dbReference>
<dbReference type="InterPro" id="IPR025722">
    <property type="entry name" value="TetR"/>
</dbReference>
<protein>
    <submittedName>
        <fullName evidence="4">TetR family transcriptional regulator</fullName>
    </submittedName>
</protein>
<dbReference type="SUPFAM" id="SSF46689">
    <property type="entry name" value="Homeodomain-like"/>
    <property type="match status" value="1"/>
</dbReference>
<sequence length="231" mass="26775">MKTKDRILLKSLELFNADGERNVTTNHISAALNISPGNLYYHYRSKEDIIFALFQAYQASMLTSLGVPTDRVLTYEDKMGYLEAIFNQLWEYRFLHRDLGHLLEESQRLRRAYREFAREVMAQAYRVYAGLREADLVILEEHEARALIVNIWIITTNWASFVTSSGFFGDEVALDRNHLRRGLVQILSLEAPYLKGVAREKLPELWRRYELGEDESRPTPSQSVELGGLTD</sequence>
<evidence type="ECO:0000259" key="3">
    <source>
        <dbReference type="PROSITE" id="PS50977"/>
    </source>
</evidence>
<reference evidence="4 5" key="1">
    <citation type="submission" date="2019-02" db="EMBL/GenBank/DDBJ databases">
        <title>Genomic Encyclopedia of Type Strains, Phase IV (KMG-IV): sequencing the most valuable type-strain genomes for metagenomic binning, comparative biology and taxonomic classification.</title>
        <authorList>
            <person name="Goeker M."/>
        </authorList>
    </citation>
    <scope>NUCLEOTIDE SEQUENCE [LARGE SCALE GENOMIC DNA]</scope>
    <source>
        <strain evidence="4 5">DSM 105135</strain>
    </source>
</reference>
<dbReference type="InterPro" id="IPR009057">
    <property type="entry name" value="Homeodomain-like_sf"/>
</dbReference>
<name>A0A4Q7Z8D3_9GAMM</name>
<dbReference type="Pfam" id="PF00440">
    <property type="entry name" value="TetR_N"/>
    <property type="match status" value="1"/>
</dbReference>
<accession>A0A4Q7Z8D3</accession>
<dbReference type="PROSITE" id="PS50977">
    <property type="entry name" value="HTH_TETR_2"/>
    <property type="match status" value="1"/>
</dbReference>
<keyword evidence="1 2" id="KW-0238">DNA-binding</keyword>